<reference evidence="2" key="1">
    <citation type="journal article" date="2020" name="Stud. Mycol.">
        <title>101 Dothideomycetes genomes: a test case for predicting lifestyles and emergence of pathogens.</title>
        <authorList>
            <person name="Haridas S."/>
            <person name="Albert R."/>
            <person name="Binder M."/>
            <person name="Bloem J."/>
            <person name="Labutti K."/>
            <person name="Salamov A."/>
            <person name="Andreopoulos B."/>
            <person name="Baker S."/>
            <person name="Barry K."/>
            <person name="Bills G."/>
            <person name="Bluhm B."/>
            <person name="Cannon C."/>
            <person name="Castanera R."/>
            <person name="Culley D."/>
            <person name="Daum C."/>
            <person name="Ezra D."/>
            <person name="Gonzalez J."/>
            <person name="Henrissat B."/>
            <person name="Kuo A."/>
            <person name="Liang C."/>
            <person name="Lipzen A."/>
            <person name="Lutzoni F."/>
            <person name="Magnuson J."/>
            <person name="Mondo S."/>
            <person name="Nolan M."/>
            <person name="Ohm R."/>
            <person name="Pangilinan J."/>
            <person name="Park H.-J."/>
            <person name="Ramirez L."/>
            <person name="Alfaro M."/>
            <person name="Sun H."/>
            <person name="Tritt A."/>
            <person name="Yoshinaga Y."/>
            <person name="Zwiers L.-H."/>
            <person name="Turgeon B."/>
            <person name="Goodwin S."/>
            <person name="Spatafora J."/>
            <person name="Crous P."/>
            <person name="Grigoriev I."/>
        </authorList>
    </citation>
    <scope>NUCLEOTIDE SEQUENCE</scope>
    <source>
        <strain evidence="2">CBS 130266</strain>
    </source>
</reference>
<protein>
    <recommendedName>
        <fullName evidence="4">C2H2-type domain-containing protein</fullName>
    </recommendedName>
</protein>
<dbReference type="Proteomes" id="UP000800235">
    <property type="component" value="Unassembled WGS sequence"/>
</dbReference>
<dbReference type="EMBL" id="MU007047">
    <property type="protein sequence ID" value="KAF2429416.1"/>
    <property type="molecule type" value="Genomic_DNA"/>
</dbReference>
<proteinExistence type="predicted"/>
<evidence type="ECO:0000313" key="3">
    <source>
        <dbReference type="Proteomes" id="UP000800235"/>
    </source>
</evidence>
<feature type="region of interest" description="Disordered" evidence="1">
    <location>
        <begin position="47"/>
        <end position="80"/>
    </location>
</feature>
<feature type="compositionally biased region" description="Low complexity" evidence="1">
    <location>
        <begin position="140"/>
        <end position="154"/>
    </location>
</feature>
<sequence>MSILPRMTSSTLRLWPNWHTNLLNTGLIIKDDSVTKRAISNATSGSIAHSDFSRDATRPPSVASSEKSSNSSYSLERYLEEQEEAVSPTAIVSNAHLLGVPTSPSRSPRSLFGHNLDNIGYLHSGPPSVGSRGPLSSNESWGSQSSISRPSQSRTNRQGVRKRPRTSASSLHSNSARSSASYKSGDIPAGIQPISATLFFCVVCSQEFKSFSEWKRHEESVEFQAWEWVCCLGMETFPSGNCIFCMAKQVDSSHMISKHQFFRCCGKLEMDHMPFSRKDHLREHIRRKHHTDKDTEPPALNIMLNNWRRPNPKINQDALRCGFCGLVFAIGKWDQRCEHVANHFKQGLNMSAWWASRQNNEFRHDSNLLRGPHLSYTDPKGSFVQVCQCCPDMVHHIASHDMAWSQPCQCCCCKKVFPSWDTAQQHQLCTYWSCSFLPSIEMAFYGYEDGILSCCFCGDDMGRDQREGAWRSPDERKQHLEVHNFRGCEQEKFFSFEAFQTHLIVEHRLTQGPDDIGLMSLRTACCKTARSTFQPYVALTSSLQMKSSARPKRVRGRTWKRIAENFNGAFGGKE</sequence>
<comment type="caution">
    <text evidence="2">The sequence shown here is derived from an EMBL/GenBank/DDBJ whole genome shotgun (WGS) entry which is preliminary data.</text>
</comment>
<feature type="compositionally biased region" description="Low complexity" evidence="1">
    <location>
        <begin position="58"/>
        <end position="76"/>
    </location>
</feature>
<evidence type="ECO:0000313" key="2">
    <source>
        <dbReference type="EMBL" id="KAF2429416.1"/>
    </source>
</evidence>
<accession>A0A9P4NQG8</accession>
<evidence type="ECO:0000256" key="1">
    <source>
        <dbReference type="SAM" id="MobiDB-lite"/>
    </source>
</evidence>
<organism evidence="2 3">
    <name type="scientific">Tothia fuscella</name>
    <dbReference type="NCBI Taxonomy" id="1048955"/>
    <lineage>
        <taxon>Eukaryota</taxon>
        <taxon>Fungi</taxon>
        <taxon>Dikarya</taxon>
        <taxon>Ascomycota</taxon>
        <taxon>Pezizomycotina</taxon>
        <taxon>Dothideomycetes</taxon>
        <taxon>Pleosporomycetidae</taxon>
        <taxon>Venturiales</taxon>
        <taxon>Cylindrosympodiaceae</taxon>
        <taxon>Tothia</taxon>
    </lineage>
</organism>
<feature type="region of interest" description="Disordered" evidence="1">
    <location>
        <begin position="123"/>
        <end position="183"/>
    </location>
</feature>
<gene>
    <name evidence="2" type="ORF">EJ08DRAFT_278732</name>
</gene>
<dbReference type="AlphaFoldDB" id="A0A9P4NQG8"/>
<dbReference type="OrthoDB" id="3798808at2759"/>
<evidence type="ECO:0008006" key="4">
    <source>
        <dbReference type="Google" id="ProtNLM"/>
    </source>
</evidence>
<keyword evidence="3" id="KW-1185">Reference proteome</keyword>
<feature type="compositionally biased region" description="Low complexity" evidence="1">
    <location>
        <begin position="167"/>
        <end position="183"/>
    </location>
</feature>
<name>A0A9P4NQG8_9PEZI</name>